<evidence type="ECO:0000313" key="13">
    <source>
        <dbReference type="EMBL" id="KAH7133447.1"/>
    </source>
</evidence>
<evidence type="ECO:0000256" key="7">
    <source>
        <dbReference type="ARBA" id="ARBA00022840"/>
    </source>
</evidence>
<protein>
    <recommendedName>
        <fullName evidence="3">polynucleotide adenylyltransferase</fullName>
        <ecNumber evidence="3">2.7.7.19</ecNumber>
    </recommendedName>
</protein>
<accession>A0A9P9E9V3</accession>
<dbReference type="InterPro" id="IPR036691">
    <property type="entry name" value="Endo/exonu/phosph_ase_sf"/>
</dbReference>
<gene>
    <name evidence="13" type="ORF">EDB81DRAFT_659428</name>
</gene>
<dbReference type="GO" id="GO:0005634">
    <property type="term" value="C:nucleus"/>
    <property type="evidence" value="ECO:0007669"/>
    <property type="project" value="UniProtKB-SubCell"/>
</dbReference>
<dbReference type="GO" id="GO:0031123">
    <property type="term" value="P:RNA 3'-end processing"/>
    <property type="evidence" value="ECO:0007669"/>
    <property type="project" value="InterPro"/>
</dbReference>
<keyword evidence="7" id="KW-0067">ATP-binding</keyword>
<dbReference type="SUPFAM" id="SSF56219">
    <property type="entry name" value="DNase I-like"/>
    <property type="match status" value="1"/>
</dbReference>
<dbReference type="SUPFAM" id="SSF81631">
    <property type="entry name" value="PAP/OAS1 substrate-binding domain"/>
    <property type="match status" value="1"/>
</dbReference>
<name>A0A9P9E9V3_9HYPO</name>
<feature type="compositionally biased region" description="Acidic residues" evidence="9">
    <location>
        <begin position="1087"/>
        <end position="1110"/>
    </location>
</feature>
<dbReference type="EMBL" id="JAGMUV010000015">
    <property type="protein sequence ID" value="KAH7133447.1"/>
    <property type="molecule type" value="Genomic_DNA"/>
</dbReference>
<organism evidence="13 14">
    <name type="scientific">Dactylonectria macrodidyma</name>
    <dbReference type="NCBI Taxonomy" id="307937"/>
    <lineage>
        <taxon>Eukaryota</taxon>
        <taxon>Fungi</taxon>
        <taxon>Dikarya</taxon>
        <taxon>Ascomycota</taxon>
        <taxon>Pezizomycotina</taxon>
        <taxon>Sordariomycetes</taxon>
        <taxon>Hypocreomycetidae</taxon>
        <taxon>Hypocreales</taxon>
        <taxon>Nectriaceae</taxon>
        <taxon>Dactylonectria</taxon>
    </lineage>
</organism>
<evidence type="ECO:0000256" key="1">
    <source>
        <dbReference type="ARBA" id="ARBA00004123"/>
    </source>
</evidence>
<evidence type="ECO:0000259" key="10">
    <source>
        <dbReference type="Pfam" id="PF03372"/>
    </source>
</evidence>
<evidence type="ECO:0000256" key="8">
    <source>
        <dbReference type="ARBA" id="ARBA00023242"/>
    </source>
</evidence>
<comment type="subcellular location">
    <subcellularLocation>
        <location evidence="1">Nucleus</location>
    </subcellularLocation>
</comment>
<keyword evidence="14" id="KW-1185">Reference proteome</keyword>
<feature type="region of interest" description="Disordered" evidence="9">
    <location>
        <begin position="1085"/>
        <end position="1141"/>
    </location>
</feature>
<sequence>MEQPGQEQTTQFAFTSHETALCIIPPRPLWPVADRLRCLYDKAYGVWPPHINLIYPFVEPELLPKAADVLSQIPLTHHHQRRVRLCTADAFLRKHHNTIFLSPADGSDTAALSQLRDEICAAFAQPCGRRYRPHMTIGQSDDALAAPHHFLFEKTRLLGSLDWDLGEIALLRREPAPLGGGGPRSMMLWATLHLSTQCLTKSPSPQAFYGQLSVAPKPDDTALPPKATVQPAFQYQDTSGLWRAMSRSAVAPEARLVLDHIVVASYNVLAEFEWPPESTRHAGLVDNLLCSRAVADILVLQEVTDHFLPFLLANQNIRLRYPFATNGPPSQPDIGPLPSLLNIVVLSKFPLRWEHISFQRKHKGCAVVQFPTVGIIDSNGCFRPWVLAACHLSQGLTDGAVAAKKKEVQRMIDHLSVNYAQHPWIMAGDFNLATSSYTVDAAKKKQDISSHTVRYLHDIDQLLLNAGFQDTWLATRLESGESSDVVSEYRSAADTYEGEQGATFDPFANALAAKLVGNGLNNRPQRYDRILIKSDDEYCPRGFNMFGQTPLREPEGGQPLFSSDHWGIRCLIVRSSTEGDARQSGHEKPDLHLRNAPPALGNLDDLKQCLQSHGCLPTETDRSGRKQALLILEKTLLDATRPGAQADVRSGLVLTLVPVGSYGLGVWTGSSDIDCLCIGPISSKTFFSLALQRLKRSASEGIKILRRVKANSGCMLELEVCSIKVDLHYCAARSVAERWPEILRRPTTDPVFALPLQTLVKLKPARDLIYLRRSIPDMGQYRLAHLFIKAWAQSRGIYAAKFGYLGGIHISVLLVPICKLLAQHGGAVSVSDIIVTFLHHYADFDWKSQVVFDPFFHNELRYNRTFREPLCLLGWHTPSLNTAANASFPTVNAIAEEFRRAKDLLSTADLTWAKILGSGIDNGGGLSQLGGQGATEFLQAYRSYIKIDAHYWGSSSEKGGRFIGWLESRCVMLLVDMDRKLSAVLARIWPARFVDGTSTTLIDTGTEYHGCYLVGLGWDGYESTKERAKLAHVSLQAILQDFETRIRHDEKYFDDQSCWMSASLVRAHELDGLKLDLNRWDDHIGDSEDDDSDDDMVDDGDSDDGTDADTGDLTRGAGGMSSRKAAKHNPKAQPTTKMPGLGKFRTAADVLNRLRWDGNLDSNDYVVGYEDRFIGAQEKPVEQWKSELTDEEFIPQHRILYFKRRSDGTVVWERKSRIDDIFGSGIKTDGWATVAEHP</sequence>
<comment type="similarity">
    <text evidence="2">Belongs to the poly(A) polymerase family.</text>
</comment>
<evidence type="ECO:0000256" key="3">
    <source>
        <dbReference type="ARBA" id="ARBA00012388"/>
    </source>
</evidence>
<dbReference type="Pfam" id="PF03372">
    <property type="entry name" value="Exo_endo_phos"/>
    <property type="match status" value="1"/>
</dbReference>
<keyword evidence="4" id="KW-0507">mRNA processing</keyword>
<dbReference type="InterPro" id="IPR007012">
    <property type="entry name" value="PolA_pol_cen_dom"/>
</dbReference>
<evidence type="ECO:0000256" key="6">
    <source>
        <dbReference type="ARBA" id="ARBA00022741"/>
    </source>
</evidence>
<dbReference type="Gene3D" id="3.90.1140.10">
    <property type="entry name" value="Cyclic phosphodiesterase"/>
    <property type="match status" value="1"/>
</dbReference>
<dbReference type="PANTHER" id="PTHR10682:SF23">
    <property type="entry name" value="POLYNUCLEOTIDE ADENYLYLTRANSFERASE"/>
    <property type="match status" value="1"/>
</dbReference>
<evidence type="ECO:0000313" key="14">
    <source>
        <dbReference type="Proteomes" id="UP000738349"/>
    </source>
</evidence>
<feature type="domain" description="MJ1316 RNA cyclic group end recognition" evidence="11">
    <location>
        <begin position="1144"/>
        <end position="1214"/>
    </location>
</feature>
<dbReference type="Pfam" id="PF04928">
    <property type="entry name" value="PAP_central"/>
    <property type="match status" value="1"/>
</dbReference>
<feature type="domain" description="Poly(A) polymerase central" evidence="12">
    <location>
        <begin position="781"/>
        <end position="907"/>
    </location>
</feature>
<keyword evidence="5" id="KW-0808">Transferase</keyword>
<dbReference type="InterPro" id="IPR043519">
    <property type="entry name" value="NT_sf"/>
</dbReference>
<dbReference type="GO" id="GO:0006397">
    <property type="term" value="P:mRNA processing"/>
    <property type="evidence" value="ECO:0007669"/>
    <property type="project" value="UniProtKB-KW"/>
</dbReference>
<dbReference type="SUPFAM" id="SSF55003">
    <property type="entry name" value="PAP/Archaeal CCA-adding enzyme, C-terminal domain"/>
    <property type="match status" value="1"/>
</dbReference>
<dbReference type="GO" id="GO:0005524">
    <property type="term" value="F:ATP binding"/>
    <property type="evidence" value="ECO:0007669"/>
    <property type="project" value="UniProtKB-KW"/>
</dbReference>
<feature type="domain" description="Endonuclease/exonuclease/phosphatase" evidence="10">
    <location>
        <begin position="265"/>
        <end position="469"/>
    </location>
</feature>
<evidence type="ECO:0000259" key="12">
    <source>
        <dbReference type="Pfam" id="PF04928"/>
    </source>
</evidence>
<dbReference type="AlphaFoldDB" id="A0A9P9E9V3"/>
<dbReference type="Proteomes" id="UP000738349">
    <property type="component" value="Unassembled WGS sequence"/>
</dbReference>
<keyword evidence="8" id="KW-0539">Nucleus</keyword>
<dbReference type="InterPro" id="IPR011068">
    <property type="entry name" value="NuclTrfase_I-like_C"/>
</dbReference>
<dbReference type="InterPro" id="IPR009097">
    <property type="entry name" value="Cyclic_Pdiesterase"/>
</dbReference>
<reference evidence="13" key="1">
    <citation type="journal article" date="2021" name="Nat. Commun.">
        <title>Genetic determinants of endophytism in the Arabidopsis root mycobiome.</title>
        <authorList>
            <person name="Mesny F."/>
            <person name="Miyauchi S."/>
            <person name="Thiergart T."/>
            <person name="Pickel B."/>
            <person name="Atanasova L."/>
            <person name="Karlsson M."/>
            <person name="Huettel B."/>
            <person name="Barry K.W."/>
            <person name="Haridas S."/>
            <person name="Chen C."/>
            <person name="Bauer D."/>
            <person name="Andreopoulos W."/>
            <person name="Pangilinan J."/>
            <person name="LaButti K."/>
            <person name="Riley R."/>
            <person name="Lipzen A."/>
            <person name="Clum A."/>
            <person name="Drula E."/>
            <person name="Henrissat B."/>
            <person name="Kohler A."/>
            <person name="Grigoriev I.V."/>
            <person name="Martin F.M."/>
            <person name="Hacquard S."/>
        </authorList>
    </citation>
    <scope>NUCLEOTIDE SEQUENCE</scope>
    <source>
        <strain evidence="13">MPI-CAGE-AT-0147</strain>
    </source>
</reference>
<dbReference type="GO" id="GO:0003723">
    <property type="term" value="F:RNA binding"/>
    <property type="evidence" value="ECO:0007669"/>
    <property type="project" value="InterPro"/>
</dbReference>
<dbReference type="Pfam" id="PF04457">
    <property type="entry name" value="MJ1316"/>
    <property type="match status" value="1"/>
</dbReference>
<dbReference type="Gene3D" id="3.30.70.590">
    <property type="entry name" value="Poly(A) polymerase predicted RNA binding domain"/>
    <property type="match status" value="1"/>
</dbReference>
<dbReference type="Gene3D" id="1.10.1410.10">
    <property type="match status" value="1"/>
</dbReference>
<dbReference type="SUPFAM" id="SSF55144">
    <property type="entry name" value="LigT-like"/>
    <property type="match status" value="1"/>
</dbReference>
<dbReference type="EC" id="2.7.7.19" evidence="3"/>
<dbReference type="GO" id="GO:1990817">
    <property type="term" value="F:poly(A) RNA polymerase activity"/>
    <property type="evidence" value="ECO:0007669"/>
    <property type="project" value="UniProtKB-EC"/>
</dbReference>
<keyword evidence="6" id="KW-0547">Nucleotide-binding</keyword>
<dbReference type="InterPro" id="IPR040459">
    <property type="entry name" value="MJ1316"/>
</dbReference>
<dbReference type="SUPFAM" id="SSF81301">
    <property type="entry name" value="Nucleotidyltransferase"/>
    <property type="match status" value="1"/>
</dbReference>
<evidence type="ECO:0000256" key="5">
    <source>
        <dbReference type="ARBA" id="ARBA00022679"/>
    </source>
</evidence>
<evidence type="ECO:0000256" key="4">
    <source>
        <dbReference type="ARBA" id="ARBA00022664"/>
    </source>
</evidence>
<dbReference type="PANTHER" id="PTHR10682">
    <property type="entry name" value="POLY A POLYMERASE"/>
    <property type="match status" value="1"/>
</dbReference>
<comment type="caution">
    <text evidence="13">The sequence shown here is derived from an EMBL/GenBank/DDBJ whole genome shotgun (WGS) entry which is preliminary data.</text>
</comment>
<dbReference type="OrthoDB" id="10263155at2759"/>
<evidence type="ECO:0000256" key="9">
    <source>
        <dbReference type="SAM" id="MobiDB-lite"/>
    </source>
</evidence>
<dbReference type="Gene3D" id="3.60.10.10">
    <property type="entry name" value="Endonuclease/exonuclease/phosphatase"/>
    <property type="match status" value="1"/>
</dbReference>
<proteinExistence type="inferred from homology"/>
<evidence type="ECO:0000256" key="2">
    <source>
        <dbReference type="ARBA" id="ARBA00010912"/>
    </source>
</evidence>
<dbReference type="Pfam" id="PF13563">
    <property type="entry name" value="2_5_RNA_ligase2"/>
    <property type="match status" value="1"/>
</dbReference>
<dbReference type="InterPro" id="IPR005135">
    <property type="entry name" value="Endo/exonuclease/phosphatase"/>
</dbReference>
<dbReference type="Gene3D" id="3.30.460.10">
    <property type="entry name" value="Beta Polymerase, domain 2"/>
    <property type="match status" value="1"/>
</dbReference>
<evidence type="ECO:0000259" key="11">
    <source>
        <dbReference type="Pfam" id="PF04457"/>
    </source>
</evidence>